<evidence type="ECO:0000313" key="11">
    <source>
        <dbReference type="Proteomes" id="UP000594468"/>
    </source>
</evidence>
<dbReference type="GO" id="GO:0005829">
    <property type="term" value="C:cytosol"/>
    <property type="evidence" value="ECO:0007669"/>
    <property type="project" value="TreeGrafter"/>
</dbReference>
<comment type="catalytic activity">
    <reaction evidence="7">
        <text>adenosine(1518)/adenosine(1519) in 16S rRNA + 4 S-adenosyl-L-methionine = N(6)-dimethyladenosine(1518)/N(6)-dimethyladenosine(1519) in 16S rRNA + 4 S-adenosyl-L-homocysteine + 4 H(+)</text>
        <dbReference type="Rhea" id="RHEA:19609"/>
        <dbReference type="Rhea" id="RHEA-COMP:10232"/>
        <dbReference type="Rhea" id="RHEA-COMP:10233"/>
        <dbReference type="ChEBI" id="CHEBI:15378"/>
        <dbReference type="ChEBI" id="CHEBI:57856"/>
        <dbReference type="ChEBI" id="CHEBI:59789"/>
        <dbReference type="ChEBI" id="CHEBI:74411"/>
        <dbReference type="ChEBI" id="CHEBI:74493"/>
        <dbReference type="EC" id="2.1.1.182"/>
    </reaction>
</comment>
<dbReference type="NCBIfam" id="TIGR00755">
    <property type="entry name" value="ksgA"/>
    <property type="match status" value="1"/>
</dbReference>
<dbReference type="InterPro" id="IPR011530">
    <property type="entry name" value="rRNA_adenine_dimethylase"/>
</dbReference>
<dbReference type="Gene3D" id="1.10.8.100">
    <property type="entry name" value="Ribosomal RNA adenine dimethylase-like, domain 2"/>
    <property type="match status" value="1"/>
</dbReference>
<comment type="similarity">
    <text evidence="7">Belongs to the class I-like SAM-binding methyltransferase superfamily. rRNA adenine N(6)-methyltransferase family. RsmA subfamily.</text>
</comment>
<proteinExistence type="inferred from homology"/>
<name>A0A7S8E9I5_9CHLR</name>
<feature type="binding site" evidence="7 8">
    <location>
        <position position="94"/>
    </location>
    <ligand>
        <name>S-adenosyl-L-methionine</name>
        <dbReference type="ChEBI" id="CHEBI:59789"/>
    </ligand>
</feature>
<keyword evidence="4 7" id="KW-0808">Transferase</keyword>
<dbReference type="PROSITE" id="PS01131">
    <property type="entry name" value="RRNA_A_DIMETH"/>
    <property type="match status" value="1"/>
</dbReference>
<comment type="function">
    <text evidence="7">Specifically dimethylates two adjacent adenosines (A1518 and A1519) in the loop of a conserved hairpin near the 3'-end of 16S rRNA in the 30S particle. May play a critical role in biogenesis of 30S subunits.</text>
</comment>
<dbReference type="Pfam" id="PF00398">
    <property type="entry name" value="RrnaAD"/>
    <property type="match status" value="1"/>
</dbReference>
<evidence type="ECO:0000256" key="3">
    <source>
        <dbReference type="ARBA" id="ARBA00022603"/>
    </source>
</evidence>
<dbReference type="PROSITE" id="PS51689">
    <property type="entry name" value="SAM_RNA_A_N6_MT"/>
    <property type="match status" value="1"/>
</dbReference>
<feature type="binding site" evidence="7 8">
    <location>
        <position position="69"/>
    </location>
    <ligand>
        <name>S-adenosyl-L-methionine</name>
        <dbReference type="ChEBI" id="CHEBI:59789"/>
    </ligand>
</feature>
<dbReference type="CDD" id="cd02440">
    <property type="entry name" value="AdoMet_MTases"/>
    <property type="match status" value="1"/>
</dbReference>
<keyword evidence="2 7" id="KW-0698">rRNA processing</keyword>
<dbReference type="EC" id="2.1.1.182" evidence="7"/>
<feature type="binding site" evidence="7 8">
    <location>
        <position position="114"/>
    </location>
    <ligand>
        <name>S-adenosyl-L-methionine</name>
        <dbReference type="ChEBI" id="CHEBI:59789"/>
    </ligand>
</feature>
<gene>
    <name evidence="7 10" type="primary">rsmA</name>
    <name evidence="7" type="synonym">ksgA</name>
    <name evidence="10" type="ORF">G4Y79_24200</name>
</gene>
<dbReference type="RefSeq" id="WP_195170817.1">
    <property type="nucleotide sequence ID" value="NZ_CP062983.1"/>
</dbReference>
<dbReference type="HAMAP" id="MF_00607">
    <property type="entry name" value="16SrRNA_methyltr_A"/>
    <property type="match status" value="1"/>
</dbReference>
<feature type="binding site" evidence="7 8">
    <location>
        <position position="48"/>
    </location>
    <ligand>
        <name>S-adenosyl-L-methionine</name>
        <dbReference type="ChEBI" id="CHEBI:59789"/>
    </ligand>
</feature>
<dbReference type="InterPro" id="IPR001737">
    <property type="entry name" value="KsgA/Erm"/>
</dbReference>
<evidence type="ECO:0000259" key="9">
    <source>
        <dbReference type="SMART" id="SM00650"/>
    </source>
</evidence>
<evidence type="ECO:0000256" key="6">
    <source>
        <dbReference type="ARBA" id="ARBA00022884"/>
    </source>
</evidence>
<organism evidence="10 11">
    <name type="scientific">Phototrophicus methaneseepsis</name>
    <dbReference type="NCBI Taxonomy" id="2710758"/>
    <lineage>
        <taxon>Bacteria</taxon>
        <taxon>Bacillati</taxon>
        <taxon>Chloroflexota</taxon>
        <taxon>Candidatus Thermofontia</taxon>
        <taxon>Phototrophicales</taxon>
        <taxon>Phototrophicaceae</taxon>
        <taxon>Phototrophicus</taxon>
    </lineage>
</organism>
<dbReference type="SUPFAM" id="SSF53335">
    <property type="entry name" value="S-adenosyl-L-methionine-dependent methyltransferases"/>
    <property type="match status" value="1"/>
</dbReference>
<dbReference type="KEGG" id="pmet:G4Y79_24200"/>
<evidence type="ECO:0000256" key="7">
    <source>
        <dbReference type="HAMAP-Rule" id="MF_00607"/>
    </source>
</evidence>
<dbReference type="InterPro" id="IPR029063">
    <property type="entry name" value="SAM-dependent_MTases_sf"/>
</dbReference>
<evidence type="ECO:0000313" key="10">
    <source>
        <dbReference type="EMBL" id="QPC82748.1"/>
    </source>
</evidence>
<dbReference type="PANTHER" id="PTHR11727:SF7">
    <property type="entry name" value="DIMETHYLADENOSINE TRANSFERASE-RELATED"/>
    <property type="match status" value="1"/>
</dbReference>
<sequence>MNPRELLDEYGIMPKKSLGQNFMHDPNTIEKIVATAKLMPVDTVVEVGPGTGQLTAQLAKAARHVIAVEVDERMQPILEDRFSDTKNVYFVYQDILKTDVLKLVGPGDFVVVANVPYYITTAIISHMLENYRRPRRLVITMQYEVAQRIIAKPGDMSVLSVSVQFYGKPEIVSRLKPAVFWPRPNIDSAVLSIECYDQPAVDVPSDEWFFKVVRAGFSQKRKQLRNALSGGLQINNKVAAALLGSANIDPARRAETLTLQEWATLTYAAVEELGWVKA</sequence>
<dbReference type="Proteomes" id="UP000594468">
    <property type="component" value="Chromosome"/>
</dbReference>
<evidence type="ECO:0000256" key="5">
    <source>
        <dbReference type="ARBA" id="ARBA00022691"/>
    </source>
</evidence>
<evidence type="ECO:0000256" key="1">
    <source>
        <dbReference type="ARBA" id="ARBA00022490"/>
    </source>
</evidence>
<evidence type="ECO:0000256" key="4">
    <source>
        <dbReference type="ARBA" id="ARBA00022679"/>
    </source>
</evidence>
<dbReference type="GO" id="GO:0003723">
    <property type="term" value="F:RNA binding"/>
    <property type="evidence" value="ECO:0007669"/>
    <property type="project" value="UniProtKB-UniRule"/>
</dbReference>
<keyword evidence="1 7" id="KW-0963">Cytoplasm</keyword>
<protein>
    <recommendedName>
        <fullName evidence="7">Ribosomal RNA small subunit methyltransferase A</fullName>
        <ecNumber evidence="7">2.1.1.182</ecNumber>
    </recommendedName>
    <alternativeName>
        <fullName evidence="7">16S rRNA (adenine(1518)-N(6)/adenine(1519)-N(6))-dimethyltransferase</fullName>
    </alternativeName>
    <alternativeName>
        <fullName evidence="7">16S rRNA dimethyladenosine transferase</fullName>
    </alternativeName>
    <alternativeName>
        <fullName evidence="7">16S rRNA dimethylase</fullName>
    </alternativeName>
    <alternativeName>
        <fullName evidence="7">S-adenosylmethionine-6-N', N'-adenosyl(rRNA) dimethyltransferase</fullName>
    </alternativeName>
</protein>
<comment type="subcellular location">
    <subcellularLocation>
        <location evidence="7">Cytoplasm</location>
    </subcellularLocation>
</comment>
<dbReference type="InterPro" id="IPR020598">
    <property type="entry name" value="rRNA_Ade_methylase_Trfase_N"/>
</dbReference>
<evidence type="ECO:0000256" key="8">
    <source>
        <dbReference type="PROSITE-ProRule" id="PRU01026"/>
    </source>
</evidence>
<keyword evidence="6 7" id="KW-0694">RNA-binding</keyword>
<dbReference type="EMBL" id="CP062983">
    <property type="protein sequence ID" value="QPC82748.1"/>
    <property type="molecule type" value="Genomic_DNA"/>
</dbReference>
<keyword evidence="5 7" id="KW-0949">S-adenosyl-L-methionine</keyword>
<keyword evidence="11" id="KW-1185">Reference proteome</keyword>
<dbReference type="FunFam" id="3.40.50.150:FF:000023">
    <property type="entry name" value="Ribosomal RNA small subunit methyltransferase A"/>
    <property type="match status" value="1"/>
</dbReference>
<keyword evidence="3 7" id="KW-0489">Methyltransferase</keyword>
<feature type="binding site" evidence="7 8">
    <location>
        <position position="23"/>
    </location>
    <ligand>
        <name>S-adenosyl-L-methionine</name>
        <dbReference type="ChEBI" id="CHEBI:59789"/>
    </ligand>
</feature>
<dbReference type="InterPro" id="IPR020596">
    <property type="entry name" value="rRNA_Ade_Mease_Trfase_CS"/>
</dbReference>
<dbReference type="PANTHER" id="PTHR11727">
    <property type="entry name" value="DIMETHYLADENOSINE TRANSFERASE"/>
    <property type="match status" value="1"/>
</dbReference>
<dbReference type="InterPro" id="IPR023165">
    <property type="entry name" value="rRNA_Ade_diMease-like_C"/>
</dbReference>
<accession>A0A7S8E9I5</accession>
<dbReference type="AlphaFoldDB" id="A0A7S8E9I5"/>
<feature type="binding site" evidence="7 8">
    <location>
        <position position="21"/>
    </location>
    <ligand>
        <name>S-adenosyl-L-methionine</name>
        <dbReference type="ChEBI" id="CHEBI:59789"/>
    </ligand>
</feature>
<dbReference type="SMART" id="SM00650">
    <property type="entry name" value="rADc"/>
    <property type="match status" value="1"/>
</dbReference>
<dbReference type="GO" id="GO:0052908">
    <property type="term" value="F:16S rRNA (adenine(1518)-N(6)/adenine(1519)-N(6))-dimethyltransferase activity"/>
    <property type="evidence" value="ECO:0007669"/>
    <property type="project" value="UniProtKB-EC"/>
</dbReference>
<dbReference type="Gene3D" id="3.40.50.150">
    <property type="entry name" value="Vaccinia Virus protein VP39"/>
    <property type="match status" value="1"/>
</dbReference>
<reference evidence="10 11" key="1">
    <citation type="submission" date="2020-02" db="EMBL/GenBank/DDBJ databases">
        <authorList>
            <person name="Zheng R.K."/>
            <person name="Sun C.M."/>
        </authorList>
    </citation>
    <scope>NUCLEOTIDE SEQUENCE [LARGE SCALE GENOMIC DNA]</scope>
    <source>
        <strain evidence="11">rifampicinis</strain>
    </source>
</reference>
<evidence type="ECO:0000256" key="2">
    <source>
        <dbReference type="ARBA" id="ARBA00022552"/>
    </source>
</evidence>
<feature type="domain" description="Ribosomal RNA adenine methylase transferase N-terminal" evidence="9">
    <location>
        <begin position="28"/>
        <end position="197"/>
    </location>
</feature>